<keyword evidence="3" id="KW-0472">Membrane</keyword>
<dbReference type="SUPFAM" id="SSF52540">
    <property type="entry name" value="P-loop containing nucleoside triphosphate hydrolases"/>
    <property type="match status" value="1"/>
</dbReference>
<keyword evidence="2" id="KW-0813">Transport</keyword>
<evidence type="ECO:0000256" key="4">
    <source>
        <dbReference type="ARBA" id="ARBA00022741"/>
    </source>
</evidence>
<comment type="similarity">
    <text evidence="1">Belongs to the ABC transporter superfamily.</text>
</comment>
<organism evidence="7 8">
    <name type="scientific">Methylophilales bacterium MBRS-H7</name>
    <dbReference type="NCBI Taxonomy" id="1623450"/>
    <lineage>
        <taxon>Bacteria</taxon>
        <taxon>Pseudomonadati</taxon>
        <taxon>Pseudomonadota</taxon>
        <taxon>Betaproteobacteria</taxon>
        <taxon>Nitrosomonadales</taxon>
        <taxon>OM43 clade</taxon>
    </lineage>
</organism>
<keyword evidence="4" id="KW-0547">Nucleotide-binding</keyword>
<dbReference type="CDD" id="cd03255">
    <property type="entry name" value="ABC_MJ0796_LolCDE_FtsE"/>
    <property type="match status" value="1"/>
</dbReference>
<dbReference type="OrthoDB" id="8524638at2"/>
<dbReference type="Pfam" id="PF00005">
    <property type="entry name" value="ABC_tran"/>
    <property type="match status" value="1"/>
</dbReference>
<evidence type="ECO:0000313" key="7">
    <source>
        <dbReference type="EMBL" id="AKO65463.1"/>
    </source>
</evidence>
<reference evidence="7 8" key="1">
    <citation type="submission" date="2015-03" db="EMBL/GenBank/DDBJ databases">
        <title>Comparative analysis of the OM43 clade including a novel species from Red Sea uncovers genomic and metabolic diversity among marine methylotrophs.</title>
        <authorList>
            <person name="Jimenez-Infante F."/>
            <person name="Ngugi D.K."/>
            <person name="Vinu M."/>
            <person name="Alam I."/>
            <person name="Kamau A."/>
            <person name="Blom J."/>
            <person name="Bajic V.B."/>
            <person name="Stingl U."/>
        </authorList>
    </citation>
    <scope>NUCLEOTIDE SEQUENCE [LARGE SCALE GENOMIC DNA]</scope>
    <source>
        <strain evidence="7 8">MBRSH7</strain>
    </source>
</reference>
<feature type="domain" description="ABC transporter" evidence="6">
    <location>
        <begin position="5"/>
        <end position="220"/>
    </location>
</feature>
<keyword evidence="3" id="KW-1003">Cell membrane</keyword>
<keyword evidence="8" id="KW-1185">Reference proteome</keyword>
<sequence length="221" mass="24805">MSNVVEIKNLTKRFPSLEKPLFDRLSIEINDSSVITGVSGSGKTTFMQIIAGLDTFDQGDVAVLGKSLSSLSSSQVSTFRRKEFGFIYQFHHLLNDFNVLENVKLPLLLNGYDDDKATKKAKNLIHQVGLNERLHHFPNQLSGGERQRVAVCRAVVHDPKIIFADEPTGNLDKKNSRIVIDLLIKLAKEKSISLIMVTHDLSVLKKFKNKLEFVDGKLKKC</sequence>
<dbReference type="PATRIC" id="fig|1623450.3.peg.299"/>
<name>A0A0H4J0Z8_9PROT</name>
<dbReference type="Gene3D" id="3.40.50.300">
    <property type="entry name" value="P-loop containing nucleotide triphosphate hydrolases"/>
    <property type="match status" value="1"/>
</dbReference>
<dbReference type="InterPro" id="IPR017871">
    <property type="entry name" value="ABC_transporter-like_CS"/>
</dbReference>
<evidence type="ECO:0000256" key="3">
    <source>
        <dbReference type="ARBA" id="ARBA00022475"/>
    </source>
</evidence>
<dbReference type="EMBL" id="CP011002">
    <property type="protein sequence ID" value="AKO65463.1"/>
    <property type="molecule type" value="Genomic_DNA"/>
</dbReference>
<dbReference type="SMART" id="SM00382">
    <property type="entry name" value="AAA"/>
    <property type="match status" value="1"/>
</dbReference>
<evidence type="ECO:0000256" key="2">
    <source>
        <dbReference type="ARBA" id="ARBA00022448"/>
    </source>
</evidence>
<proteinExistence type="inferred from homology"/>
<dbReference type="Proteomes" id="UP000066549">
    <property type="component" value="Chromosome"/>
</dbReference>
<evidence type="ECO:0000256" key="5">
    <source>
        <dbReference type="ARBA" id="ARBA00022840"/>
    </source>
</evidence>
<gene>
    <name evidence="7" type="ORF">VI33_01505</name>
</gene>
<dbReference type="PROSITE" id="PS50893">
    <property type="entry name" value="ABC_TRANSPORTER_2"/>
    <property type="match status" value="1"/>
</dbReference>
<dbReference type="GO" id="GO:0016887">
    <property type="term" value="F:ATP hydrolysis activity"/>
    <property type="evidence" value="ECO:0007669"/>
    <property type="project" value="InterPro"/>
</dbReference>
<dbReference type="PROSITE" id="PS00211">
    <property type="entry name" value="ABC_TRANSPORTER_1"/>
    <property type="match status" value="1"/>
</dbReference>
<dbReference type="InterPro" id="IPR017911">
    <property type="entry name" value="MacB-like_ATP-bd"/>
</dbReference>
<dbReference type="GO" id="GO:0005524">
    <property type="term" value="F:ATP binding"/>
    <property type="evidence" value="ECO:0007669"/>
    <property type="project" value="UniProtKB-KW"/>
</dbReference>
<dbReference type="InterPro" id="IPR003439">
    <property type="entry name" value="ABC_transporter-like_ATP-bd"/>
</dbReference>
<dbReference type="PANTHER" id="PTHR42798:SF7">
    <property type="entry name" value="ALPHA-D-RIBOSE 1-METHYLPHOSPHONATE 5-TRIPHOSPHATE SYNTHASE SUBUNIT PHNL"/>
    <property type="match status" value="1"/>
</dbReference>
<dbReference type="InterPro" id="IPR027417">
    <property type="entry name" value="P-loop_NTPase"/>
</dbReference>
<dbReference type="PANTHER" id="PTHR42798">
    <property type="entry name" value="LIPOPROTEIN-RELEASING SYSTEM ATP-BINDING PROTEIN LOLD"/>
    <property type="match status" value="1"/>
</dbReference>
<dbReference type="InterPro" id="IPR003593">
    <property type="entry name" value="AAA+_ATPase"/>
</dbReference>
<accession>A0A0H4J0Z8</accession>
<dbReference type="AlphaFoldDB" id="A0A0H4J0Z8"/>
<protein>
    <recommendedName>
        <fullName evidence="6">ABC transporter domain-containing protein</fullName>
    </recommendedName>
</protein>
<evidence type="ECO:0000313" key="8">
    <source>
        <dbReference type="Proteomes" id="UP000066549"/>
    </source>
</evidence>
<evidence type="ECO:0000259" key="6">
    <source>
        <dbReference type="PROSITE" id="PS50893"/>
    </source>
</evidence>
<evidence type="ECO:0000256" key="1">
    <source>
        <dbReference type="ARBA" id="ARBA00005417"/>
    </source>
</evidence>
<keyword evidence="5" id="KW-0067">ATP-binding</keyword>